<dbReference type="SMART" id="SM00304">
    <property type="entry name" value="HAMP"/>
    <property type="match status" value="1"/>
</dbReference>
<comment type="catalytic activity">
    <reaction evidence="1">
        <text>ATP + protein L-histidine = ADP + protein N-phospho-L-histidine.</text>
        <dbReference type="EC" id="2.7.13.3"/>
    </reaction>
</comment>
<dbReference type="PANTHER" id="PTHR45528:SF1">
    <property type="entry name" value="SENSOR HISTIDINE KINASE CPXA"/>
    <property type="match status" value="1"/>
</dbReference>
<dbReference type="PROSITE" id="PS50885">
    <property type="entry name" value="HAMP"/>
    <property type="match status" value="1"/>
</dbReference>
<evidence type="ECO:0000256" key="1">
    <source>
        <dbReference type="ARBA" id="ARBA00000085"/>
    </source>
</evidence>
<evidence type="ECO:0000256" key="11">
    <source>
        <dbReference type="ARBA" id="ARBA00022989"/>
    </source>
</evidence>
<keyword evidence="7 14" id="KW-0812">Transmembrane</keyword>
<dbReference type="InterPro" id="IPR005467">
    <property type="entry name" value="His_kinase_dom"/>
</dbReference>
<comment type="caution">
    <text evidence="17">The sequence shown here is derived from an EMBL/GenBank/DDBJ whole genome shotgun (WGS) entry which is preliminary data.</text>
</comment>
<dbReference type="EMBL" id="JRJU01000004">
    <property type="protein sequence ID" value="KHF41186.1"/>
    <property type="molecule type" value="Genomic_DNA"/>
</dbReference>
<feature type="domain" description="Histidine kinase" evidence="15">
    <location>
        <begin position="161"/>
        <end position="373"/>
    </location>
</feature>
<dbReference type="SUPFAM" id="SSF47384">
    <property type="entry name" value="Homodimeric domain of signal transducing histidine kinase"/>
    <property type="match status" value="1"/>
</dbReference>
<keyword evidence="9" id="KW-0418">Kinase</keyword>
<keyword evidence="4" id="KW-1003">Cell membrane</keyword>
<dbReference type="SMART" id="SM00388">
    <property type="entry name" value="HisKA"/>
    <property type="match status" value="1"/>
</dbReference>
<keyword evidence="8" id="KW-0547">Nucleotide-binding</keyword>
<evidence type="ECO:0000256" key="8">
    <source>
        <dbReference type="ARBA" id="ARBA00022741"/>
    </source>
</evidence>
<dbReference type="InterPro" id="IPR003594">
    <property type="entry name" value="HATPase_dom"/>
</dbReference>
<dbReference type="eggNOG" id="COG5002">
    <property type="taxonomic scope" value="Bacteria"/>
</dbReference>
<evidence type="ECO:0000256" key="9">
    <source>
        <dbReference type="ARBA" id="ARBA00022777"/>
    </source>
</evidence>
<protein>
    <recommendedName>
        <fullName evidence="3">histidine kinase</fullName>
        <ecNumber evidence="3">2.7.13.3</ecNumber>
    </recommendedName>
</protein>
<keyword evidence="18" id="KW-1185">Reference proteome</keyword>
<gene>
    <name evidence="17" type="ORF">LQ50_05345</name>
</gene>
<feature type="transmembrane region" description="Helical" evidence="14">
    <location>
        <begin position="80"/>
        <end position="100"/>
    </location>
</feature>
<dbReference type="AlphaFoldDB" id="A0A0B0INC9"/>
<dbReference type="CDD" id="cd00082">
    <property type="entry name" value="HisKA"/>
    <property type="match status" value="1"/>
</dbReference>
<dbReference type="InterPro" id="IPR004358">
    <property type="entry name" value="Sig_transdc_His_kin-like_C"/>
</dbReference>
<dbReference type="InterPro" id="IPR003660">
    <property type="entry name" value="HAMP_dom"/>
</dbReference>
<evidence type="ECO:0000256" key="14">
    <source>
        <dbReference type="SAM" id="Phobius"/>
    </source>
</evidence>
<evidence type="ECO:0000256" key="12">
    <source>
        <dbReference type="ARBA" id="ARBA00023012"/>
    </source>
</evidence>
<dbReference type="Gene3D" id="6.10.340.10">
    <property type="match status" value="1"/>
</dbReference>
<evidence type="ECO:0000313" key="17">
    <source>
        <dbReference type="EMBL" id="KHF41186.1"/>
    </source>
</evidence>
<keyword evidence="6" id="KW-0808">Transferase</keyword>
<dbReference type="PANTHER" id="PTHR45528">
    <property type="entry name" value="SENSOR HISTIDINE KINASE CPXA"/>
    <property type="match status" value="1"/>
</dbReference>
<dbReference type="CDD" id="cd00075">
    <property type="entry name" value="HATPase"/>
    <property type="match status" value="1"/>
</dbReference>
<dbReference type="Gene3D" id="1.10.287.130">
    <property type="match status" value="1"/>
</dbReference>
<dbReference type="InterPro" id="IPR003661">
    <property type="entry name" value="HisK_dim/P_dom"/>
</dbReference>
<dbReference type="Proteomes" id="UP000030832">
    <property type="component" value="Unassembled WGS sequence"/>
</dbReference>
<evidence type="ECO:0000256" key="4">
    <source>
        <dbReference type="ARBA" id="ARBA00022475"/>
    </source>
</evidence>
<evidence type="ECO:0000256" key="6">
    <source>
        <dbReference type="ARBA" id="ARBA00022679"/>
    </source>
</evidence>
<keyword evidence="13 14" id="KW-0472">Membrane</keyword>
<evidence type="ECO:0000256" key="7">
    <source>
        <dbReference type="ARBA" id="ARBA00022692"/>
    </source>
</evidence>
<dbReference type="STRING" id="333138.LQ50_05345"/>
<dbReference type="GO" id="GO:0000155">
    <property type="term" value="F:phosphorelay sensor kinase activity"/>
    <property type="evidence" value="ECO:0007669"/>
    <property type="project" value="InterPro"/>
</dbReference>
<proteinExistence type="predicted"/>
<comment type="subcellular location">
    <subcellularLocation>
        <location evidence="2">Cell membrane</location>
        <topology evidence="2">Multi-pass membrane protein</topology>
    </subcellularLocation>
</comment>
<dbReference type="Gene3D" id="3.30.565.10">
    <property type="entry name" value="Histidine kinase-like ATPase, C-terminal domain"/>
    <property type="match status" value="1"/>
</dbReference>
<evidence type="ECO:0000256" key="3">
    <source>
        <dbReference type="ARBA" id="ARBA00012438"/>
    </source>
</evidence>
<dbReference type="SMART" id="SM00387">
    <property type="entry name" value="HATPase_c"/>
    <property type="match status" value="1"/>
</dbReference>
<evidence type="ECO:0000259" key="16">
    <source>
        <dbReference type="PROSITE" id="PS50885"/>
    </source>
</evidence>
<keyword evidence="12" id="KW-0902">Two-component regulatory system</keyword>
<dbReference type="InterPro" id="IPR036097">
    <property type="entry name" value="HisK_dim/P_sf"/>
</dbReference>
<dbReference type="GO" id="GO:0005886">
    <property type="term" value="C:plasma membrane"/>
    <property type="evidence" value="ECO:0007669"/>
    <property type="project" value="UniProtKB-SubCell"/>
</dbReference>
<evidence type="ECO:0000256" key="13">
    <source>
        <dbReference type="ARBA" id="ARBA00023136"/>
    </source>
</evidence>
<feature type="domain" description="HAMP" evidence="16">
    <location>
        <begin position="101"/>
        <end position="153"/>
    </location>
</feature>
<evidence type="ECO:0000259" key="15">
    <source>
        <dbReference type="PROSITE" id="PS50109"/>
    </source>
</evidence>
<keyword evidence="11 14" id="KW-1133">Transmembrane helix</keyword>
<dbReference type="PRINTS" id="PR00344">
    <property type="entry name" value="BCTRLSENSOR"/>
</dbReference>
<feature type="transmembrane region" description="Helical" evidence="14">
    <location>
        <begin position="28"/>
        <end position="48"/>
    </location>
</feature>
<evidence type="ECO:0000256" key="5">
    <source>
        <dbReference type="ARBA" id="ARBA00022553"/>
    </source>
</evidence>
<evidence type="ECO:0000256" key="2">
    <source>
        <dbReference type="ARBA" id="ARBA00004651"/>
    </source>
</evidence>
<organism evidence="17 18">
    <name type="scientific">Halalkalibacter okhensis</name>
    <dbReference type="NCBI Taxonomy" id="333138"/>
    <lineage>
        <taxon>Bacteria</taxon>
        <taxon>Bacillati</taxon>
        <taxon>Bacillota</taxon>
        <taxon>Bacilli</taxon>
        <taxon>Bacillales</taxon>
        <taxon>Bacillaceae</taxon>
        <taxon>Halalkalibacter</taxon>
    </lineage>
</organism>
<name>A0A0B0INC9_9BACI</name>
<dbReference type="SUPFAM" id="SSF158472">
    <property type="entry name" value="HAMP domain-like"/>
    <property type="match status" value="1"/>
</dbReference>
<keyword evidence="5" id="KW-0597">Phosphoprotein</keyword>
<dbReference type="GO" id="GO:0005524">
    <property type="term" value="F:ATP binding"/>
    <property type="evidence" value="ECO:0007669"/>
    <property type="project" value="UniProtKB-KW"/>
</dbReference>
<dbReference type="InterPro" id="IPR050398">
    <property type="entry name" value="HssS/ArlS-like"/>
</dbReference>
<sequence length="379" mass="43436">MVLKQFGAWGISLLPFKQIVKRMTKINLMLKLTVINSIVVGLVIWIVGVSVKDFACYLIEQENSLSAEQRLGFTNQLDSYLVYAVILSIFIAAVVHFYFIRSLLYPLSTLTEVTKEIAKGNDPVIIYNKNSDEIGQLSRHFNEMIRKIKKVEESREKMTQDVAHELRTPLTNINGYLEALRSGVINGNQELYDSLFEESKRLTSLVEQLQQLNVWKNEYGSSVNYECLSIRLLIESQVEIFRLELQKQSIQIKISIEDKQLYADKEGLKQVLTNLIENVLNYDKGGWMEIKGFMSEKGYQVQVKNEGLPIPVEDPNQPFERFYRADLSRNRNLGGSGLGLSIVKEIIKSHNGELGLKTSQNVHTFWFTLPIENDRKFSG</sequence>
<keyword evidence="10" id="KW-0067">ATP-binding</keyword>
<dbReference type="SUPFAM" id="SSF55874">
    <property type="entry name" value="ATPase domain of HSP90 chaperone/DNA topoisomerase II/histidine kinase"/>
    <property type="match status" value="1"/>
</dbReference>
<dbReference type="Pfam" id="PF00672">
    <property type="entry name" value="HAMP"/>
    <property type="match status" value="1"/>
</dbReference>
<evidence type="ECO:0000256" key="10">
    <source>
        <dbReference type="ARBA" id="ARBA00022840"/>
    </source>
</evidence>
<evidence type="ECO:0000313" key="18">
    <source>
        <dbReference type="Proteomes" id="UP000030832"/>
    </source>
</evidence>
<dbReference type="InterPro" id="IPR036890">
    <property type="entry name" value="HATPase_C_sf"/>
</dbReference>
<dbReference type="EC" id="2.7.13.3" evidence="3"/>
<dbReference type="Pfam" id="PF02518">
    <property type="entry name" value="HATPase_c"/>
    <property type="match status" value="1"/>
</dbReference>
<reference evidence="17 18" key="1">
    <citation type="submission" date="2014-09" db="EMBL/GenBank/DDBJ databases">
        <title>Genome sequencing and annotation of Bacillus Okhensis strain Kh10-101T.</title>
        <authorList>
            <person name="Prakash J.S."/>
        </authorList>
    </citation>
    <scope>NUCLEOTIDE SEQUENCE [LARGE SCALE GENOMIC DNA]</scope>
    <source>
        <strain evidence="18">Kh10-101T</strain>
    </source>
</reference>
<accession>A0A0B0INC9</accession>
<dbReference type="CDD" id="cd06225">
    <property type="entry name" value="HAMP"/>
    <property type="match status" value="1"/>
</dbReference>
<dbReference type="PROSITE" id="PS50109">
    <property type="entry name" value="HIS_KIN"/>
    <property type="match status" value="1"/>
</dbReference>
<dbReference type="Pfam" id="PF00512">
    <property type="entry name" value="HisKA"/>
    <property type="match status" value="1"/>
</dbReference>